<dbReference type="Proteomes" id="UP000198211">
    <property type="component" value="Unassembled WGS sequence"/>
</dbReference>
<keyword evidence="2" id="KW-1185">Reference proteome</keyword>
<dbReference type="AlphaFoldDB" id="A0A225UZL3"/>
<organism evidence="1 2">
    <name type="scientific">Phytophthora megakarya</name>
    <dbReference type="NCBI Taxonomy" id="4795"/>
    <lineage>
        <taxon>Eukaryota</taxon>
        <taxon>Sar</taxon>
        <taxon>Stramenopiles</taxon>
        <taxon>Oomycota</taxon>
        <taxon>Peronosporomycetes</taxon>
        <taxon>Peronosporales</taxon>
        <taxon>Peronosporaceae</taxon>
        <taxon>Phytophthora</taxon>
    </lineage>
</organism>
<protein>
    <submittedName>
        <fullName evidence="1">Uncharacterized protein</fullName>
    </submittedName>
</protein>
<evidence type="ECO:0000313" key="2">
    <source>
        <dbReference type="Proteomes" id="UP000198211"/>
    </source>
</evidence>
<accession>A0A225UZL3</accession>
<proteinExistence type="predicted"/>
<name>A0A225UZL3_9STRA</name>
<dbReference type="OrthoDB" id="102760at2759"/>
<dbReference type="EMBL" id="NBNE01008910">
    <property type="protein sequence ID" value="OWY98965.1"/>
    <property type="molecule type" value="Genomic_DNA"/>
</dbReference>
<comment type="caution">
    <text evidence="1">The sequence shown here is derived from an EMBL/GenBank/DDBJ whole genome shotgun (WGS) entry which is preliminary data.</text>
</comment>
<evidence type="ECO:0000313" key="1">
    <source>
        <dbReference type="EMBL" id="OWY98965.1"/>
    </source>
</evidence>
<sequence length="80" mass="8607">MDANNKSDATPAAIPALSLETNTVTGNSAKFDQKVVSAAPPSNQHSDELYEEVAKKEALKKQFIASQAMTGMAKPLVFRR</sequence>
<gene>
    <name evidence="1" type="ORF">PHMEG_00030128</name>
</gene>
<reference evidence="2" key="1">
    <citation type="submission" date="2017-03" db="EMBL/GenBank/DDBJ databases">
        <title>Phytopthora megakarya and P. palmivora, two closely related causual agents of cacao black pod achieved similar genome size and gene model numbers by different mechanisms.</title>
        <authorList>
            <person name="Ali S."/>
            <person name="Shao J."/>
            <person name="Larry D.J."/>
            <person name="Kronmiller B."/>
            <person name="Shen D."/>
            <person name="Strem M.D."/>
            <person name="Melnick R.L."/>
            <person name="Guiltinan M.J."/>
            <person name="Tyler B.M."/>
            <person name="Meinhardt L.W."/>
            <person name="Bailey B.A."/>
        </authorList>
    </citation>
    <scope>NUCLEOTIDE SEQUENCE [LARGE SCALE GENOMIC DNA]</scope>
    <source>
        <strain evidence="2">zdho120</strain>
    </source>
</reference>